<evidence type="ECO:0000313" key="1">
    <source>
        <dbReference type="EMBL" id="RIW36053.1"/>
    </source>
</evidence>
<reference evidence="1 2" key="1">
    <citation type="submission" date="2018-09" db="EMBL/GenBank/DDBJ databases">
        <title>Bacillus saliacetes sp. nov., isolated from Thai shrimp paste (Ka-pi).</title>
        <authorList>
            <person name="Daroonpunt R."/>
            <person name="Tanasupawat S."/>
            <person name="Yiamsombut S."/>
        </authorList>
    </citation>
    <scope>NUCLEOTIDE SEQUENCE [LARGE SCALE GENOMIC DNA]</scope>
    <source>
        <strain evidence="1 2">SKP7-4</strain>
    </source>
</reference>
<dbReference type="AlphaFoldDB" id="A0A3A1R2B3"/>
<proteinExistence type="predicted"/>
<accession>A0A3A1R2B3</accession>
<protein>
    <submittedName>
        <fullName evidence="1">Glycosyl transferase</fullName>
    </submittedName>
</protein>
<name>A0A3A1R2B3_9BACI</name>
<keyword evidence="1" id="KW-0808">Transferase</keyword>
<organism evidence="1 2">
    <name type="scientific">Bacillus salacetis</name>
    <dbReference type="NCBI Taxonomy" id="2315464"/>
    <lineage>
        <taxon>Bacteria</taxon>
        <taxon>Bacillati</taxon>
        <taxon>Bacillota</taxon>
        <taxon>Bacilli</taxon>
        <taxon>Bacillales</taxon>
        <taxon>Bacillaceae</taxon>
        <taxon>Bacillus</taxon>
    </lineage>
</organism>
<gene>
    <name evidence="1" type="ORF">D3H55_06225</name>
</gene>
<dbReference type="OrthoDB" id="9791827at2"/>
<dbReference type="RefSeq" id="WP_119546057.1">
    <property type="nucleotide sequence ID" value="NZ_QXIR01000006.1"/>
</dbReference>
<evidence type="ECO:0000313" key="2">
    <source>
        <dbReference type="Proteomes" id="UP000265801"/>
    </source>
</evidence>
<dbReference type="Pfam" id="PF14305">
    <property type="entry name" value="ATPgrasp_TupA"/>
    <property type="match status" value="1"/>
</dbReference>
<dbReference type="EMBL" id="QXIR01000006">
    <property type="protein sequence ID" value="RIW36053.1"/>
    <property type="molecule type" value="Genomic_DNA"/>
</dbReference>
<comment type="caution">
    <text evidence="1">The sequence shown here is derived from an EMBL/GenBank/DDBJ whole genome shotgun (WGS) entry which is preliminary data.</text>
</comment>
<dbReference type="Proteomes" id="UP000265801">
    <property type="component" value="Unassembled WGS sequence"/>
</dbReference>
<dbReference type="InterPro" id="IPR029465">
    <property type="entry name" value="ATPgrasp_TupA"/>
</dbReference>
<sequence>MVPLIVKKLIPDKVYLQLMYYHHNRRFINFRKPQSFSEKQQWLKLYNRKPEYTIMADKYAVRKYIEEVIGKQYLVPLVGGPWNCSDEIDISRLPEQFVLKCSNGHGVEICSQKDKFDFEAAKKRLEKSLRNNLFWYGREWPYKNSKSCIIAEEYLGNDAIDYKFYCFNGAPKYLFIVTNRFQPNGPNGDYFDMNGNHLKVRDIEFYNNPTPNSLLPSSFEEMKTIAQKLSQGIPFVRIDLYERKEKPIFGEITFFDSSGFSKFDQPDFDYELGRLIKLPEKKYN</sequence>
<dbReference type="GO" id="GO:0016740">
    <property type="term" value="F:transferase activity"/>
    <property type="evidence" value="ECO:0007669"/>
    <property type="project" value="UniProtKB-KW"/>
</dbReference>
<keyword evidence="2" id="KW-1185">Reference proteome</keyword>